<dbReference type="EMBL" id="AMEM01000040">
    <property type="protein sequence ID" value="EKX88050.1"/>
    <property type="molecule type" value="Genomic_DNA"/>
</dbReference>
<name>L1MAI0_9CORY</name>
<dbReference type="STRING" id="1035195.HMPREF9997_02413"/>
<reference evidence="1 2" key="1">
    <citation type="submission" date="2012-05" db="EMBL/GenBank/DDBJ databases">
        <authorList>
            <person name="Weinstock G."/>
            <person name="Sodergren E."/>
            <person name="Lobos E.A."/>
            <person name="Fulton L."/>
            <person name="Fulton R."/>
            <person name="Courtney L."/>
            <person name="Fronick C."/>
            <person name="O'Laughlin M."/>
            <person name="Godfrey J."/>
            <person name="Wilson R.M."/>
            <person name="Miner T."/>
            <person name="Farmer C."/>
            <person name="Delehaunty K."/>
            <person name="Cordes M."/>
            <person name="Minx P."/>
            <person name="Tomlinson C."/>
            <person name="Chen J."/>
            <person name="Wollam A."/>
            <person name="Pepin K.H."/>
            <person name="Bhonagiri V."/>
            <person name="Zhang X."/>
            <person name="Suruliraj S."/>
            <person name="Warren W."/>
            <person name="Mitreva M."/>
            <person name="Mardis E.R."/>
            <person name="Wilson R.K."/>
        </authorList>
    </citation>
    <scope>NUCLEOTIDE SEQUENCE [LARGE SCALE GENOMIC DNA]</scope>
    <source>
        <strain evidence="1 2">F0235</strain>
    </source>
</reference>
<accession>L1MAI0</accession>
<proteinExistence type="predicted"/>
<organism evidence="1 2">
    <name type="scientific">Corynebacterium durum F0235</name>
    <dbReference type="NCBI Taxonomy" id="1035195"/>
    <lineage>
        <taxon>Bacteria</taxon>
        <taxon>Bacillati</taxon>
        <taxon>Actinomycetota</taxon>
        <taxon>Actinomycetes</taxon>
        <taxon>Mycobacteriales</taxon>
        <taxon>Corynebacteriaceae</taxon>
        <taxon>Corynebacterium</taxon>
    </lineage>
</organism>
<evidence type="ECO:0000313" key="1">
    <source>
        <dbReference type="EMBL" id="EKX88050.1"/>
    </source>
</evidence>
<keyword evidence="2" id="KW-1185">Reference proteome</keyword>
<evidence type="ECO:0000313" key="2">
    <source>
        <dbReference type="Proteomes" id="UP000010445"/>
    </source>
</evidence>
<dbReference type="Proteomes" id="UP000010445">
    <property type="component" value="Unassembled WGS sequence"/>
</dbReference>
<protein>
    <submittedName>
        <fullName evidence="1">Uncharacterized protein</fullName>
    </submittedName>
</protein>
<comment type="caution">
    <text evidence="1">The sequence shown here is derived from an EMBL/GenBank/DDBJ whole genome shotgun (WGS) entry which is preliminary data.</text>
</comment>
<dbReference type="AlphaFoldDB" id="L1MAI0"/>
<sequence>MNSDGAPYRGWGCGAMLAAAQGRYEHRYWLRLWYDESQKCNFQPLKETQITASFM</sequence>
<gene>
    <name evidence="1" type="ORF">HMPREF9997_02413</name>
</gene>
<dbReference type="HOGENOM" id="CLU_3024384_0_0_11"/>